<dbReference type="Pfam" id="PF02771">
    <property type="entry name" value="Acyl-CoA_dh_N"/>
    <property type="match status" value="1"/>
</dbReference>
<organism evidence="9 10">
    <name type="scientific">Paraconexibacter antarcticus</name>
    <dbReference type="NCBI Taxonomy" id="2949664"/>
    <lineage>
        <taxon>Bacteria</taxon>
        <taxon>Bacillati</taxon>
        <taxon>Actinomycetota</taxon>
        <taxon>Thermoleophilia</taxon>
        <taxon>Solirubrobacterales</taxon>
        <taxon>Paraconexibacteraceae</taxon>
        <taxon>Paraconexibacter</taxon>
    </lineage>
</organism>
<dbReference type="SUPFAM" id="SSF56645">
    <property type="entry name" value="Acyl-CoA dehydrogenase NM domain-like"/>
    <property type="match status" value="1"/>
</dbReference>
<dbReference type="InterPro" id="IPR046373">
    <property type="entry name" value="Acyl-CoA_Oxase/DH_mid-dom_sf"/>
</dbReference>
<sequence length="388" mass="40527">MSTAAPDRAEIATALHAATKRLLDEELLPNVAAWDRDDELPDATLAQVVGLGITGALVPTEFGGPGLGVKDLVHVWRTLSQGWISITGAVNPTGLAITLLTRHGTPEQRARWLPGMASGEVLASFSITEPQAGSDLHRLETTARPHPDGGLVLDGAKRWVAGGRSSQVIFLLAGVEGSEKPSCVVLPTEGRGTASWRVEDLDKMGYRGVESAAYVFDGHHEAGAEILGGDADGLGRGARQMLDALDVGRVNVACRALGIIDRCLVCAVGESTGRAIGDGVLGDHTHAQLRVGEIVSQLMAAEALILRAAEAVDQQREDAGRLATAAKIVASDAAVWAVDHAARLAASRSYGADDELARLRRDAPQTQIGEGANDALLMALAKPLLAEG</sequence>
<keyword evidence="3 5" id="KW-0285">Flavoprotein</keyword>
<accession>A0ABY5DXW3</accession>
<evidence type="ECO:0000259" key="6">
    <source>
        <dbReference type="Pfam" id="PF00441"/>
    </source>
</evidence>
<evidence type="ECO:0000256" key="5">
    <source>
        <dbReference type="RuleBase" id="RU362125"/>
    </source>
</evidence>
<dbReference type="InterPro" id="IPR036250">
    <property type="entry name" value="AcylCo_DH-like_C"/>
</dbReference>
<name>A0ABY5DXW3_9ACTN</name>
<evidence type="ECO:0000256" key="3">
    <source>
        <dbReference type="ARBA" id="ARBA00022630"/>
    </source>
</evidence>
<feature type="domain" description="Acyl-CoA dehydrogenase/oxidase N-terminal" evidence="8">
    <location>
        <begin position="14"/>
        <end position="120"/>
    </location>
</feature>
<evidence type="ECO:0000313" key="10">
    <source>
        <dbReference type="Proteomes" id="UP001056035"/>
    </source>
</evidence>
<dbReference type="PIRSF" id="PIRSF016578">
    <property type="entry name" value="HsaA"/>
    <property type="match status" value="1"/>
</dbReference>
<evidence type="ECO:0000259" key="7">
    <source>
        <dbReference type="Pfam" id="PF02770"/>
    </source>
</evidence>
<keyword evidence="5" id="KW-0560">Oxidoreductase</keyword>
<dbReference type="PANTHER" id="PTHR43884">
    <property type="entry name" value="ACYL-COA DEHYDROGENASE"/>
    <property type="match status" value="1"/>
</dbReference>
<dbReference type="Gene3D" id="1.10.540.10">
    <property type="entry name" value="Acyl-CoA dehydrogenase/oxidase, N-terminal domain"/>
    <property type="match status" value="1"/>
</dbReference>
<evidence type="ECO:0000256" key="4">
    <source>
        <dbReference type="ARBA" id="ARBA00022827"/>
    </source>
</evidence>
<comment type="similarity">
    <text evidence="2 5">Belongs to the acyl-CoA dehydrogenase family.</text>
</comment>
<dbReference type="SUPFAM" id="SSF47203">
    <property type="entry name" value="Acyl-CoA dehydrogenase C-terminal domain-like"/>
    <property type="match status" value="1"/>
</dbReference>
<proteinExistence type="inferred from homology"/>
<dbReference type="EMBL" id="CP098502">
    <property type="protein sequence ID" value="UTI65475.1"/>
    <property type="molecule type" value="Genomic_DNA"/>
</dbReference>
<evidence type="ECO:0000256" key="1">
    <source>
        <dbReference type="ARBA" id="ARBA00001974"/>
    </source>
</evidence>
<evidence type="ECO:0000259" key="8">
    <source>
        <dbReference type="Pfam" id="PF02771"/>
    </source>
</evidence>
<keyword evidence="10" id="KW-1185">Reference proteome</keyword>
<dbReference type="InterPro" id="IPR009075">
    <property type="entry name" value="AcylCo_DH/oxidase_C"/>
</dbReference>
<dbReference type="Proteomes" id="UP001056035">
    <property type="component" value="Chromosome"/>
</dbReference>
<dbReference type="InterPro" id="IPR006091">
    <property type="entry name" value="Acyl-CoA_Oxase/DH_mid-dom"/>
</dbReference>
<reference evidence="9 10" key="1">
    <citation type="submission" date="2022-06" db="EMBL/GenBank/DDBJ databases">
        <title>Paraconexibacter antarcticus.</title>
        <authorList>
            <person name="Kim C.S."/>
        </authorList>
    </citation>
    <scope>NUCLEOTIDE SEQUENCE [LARGE SCALE GENOMIC DNA]</scope>
    <source>
        <strain evidence="9 10">02-257</strain>
    </source>
</reference>
<dbReference type="Pfam" id="PF00441">
    <property type="entry name" value="Acyl-CoA_dh_1"/>
    <property type="match status" value="1"/>
</dbReference>
<dbReference type="InterPro" id="IPR037069">
    <property type="entry name" value="AcylCoA_DH/ox_N_sf"/>
</dbReference>
<feature type="domain" description="Acyl-CoA oxidase/dehydrogenase middle" evidence="7">
    <location>
        <begin position="124"/>
        <end position="217"/>
    </location>
</feature>
<evidence type="ECO:0000313" key="9">
    <source>
        <dbReference type="EMBL" id="UTI65475.1"/>
    </source>
</evidence>
<dbReference type="PANTHER" id="PTHR43884:SF19">
    <property type="entry name" value="ACYL-COA DEHYDROGENASE FADE4-RELATED"/>
    <property type="match status" value="1"/>
</dbReference>
<keyword evidence="4 5" id="KW-0274">FAD</keyword>
<gene>
    <name evidence="9" type="ORF">NBH00_04485</name>
</gene>
<evidence type="ECO:0000256" key="2">
    <source>
        <dbReference type="ARBA" id="ARBA00009347"/>
    </source>
</evidence>
<protein>
    <submittedName>
        <fullName evidence="9">Acyl-CoA/acyl-ACP dehydrogenase</fullName>
    </submittedName>
</protein>
<comment type="cofactor">
    <cofactor evidence="1 5">
        <name>FAD</name>
        <dbReference type="ChEBI" id="CHEBI:57692"/>
    </cofactor>
</comment>
<dbReference type="Pfam" id="PF02770">
    <property type="entry name" value="Acyl-CoA_dh_M"/>
    <property type="match status" value="1"/>
</dbReference>
<dbReference type="InterPro" id="IPR009100">
    <property type="entry name" value="AcylCoA_DH/oxidase_NM_dom_sf"/>
</dbReference>
<feature type="domain" description="Acyl-CoA dehydrogenase/oxidase C-terminal" evidence="6">
    <location>
        <begin position="235"/>
        <end position="384"/>
    </location>
</feature>
<dbReference type="RefSeq" id="WP_254572155.1">
    <property type="nucleotide sequence ID" value="NZ_CP098502.1"/>
</dbReference>
<dbReference type="Gene3D" id="2.40.110.10">
    <property type="entry name" value="Butyryl-CoA Dehydrogenase, subunit A, domain 2"/>
    <property type="match status" value="1"/>
</dbReference>
<dbReference type="Gene3D" id="1.20.140.10">
    <property type="entry name" value="Butyryl-CoA Dehydrogenase, subunit A, domain 3"/>
    <property type="match status" value="1"/>
</dbReference>
<dbReference type="InterPro" id="IPR013786">
    <property type="entry name" value="AcylCoA_DH/ox_N"/>
</dbReference>